<evidence type="ECO:0000313" key="8">
    <source>
        <dbReference type="WBParaSite" id="TCNE_0001186801-mRNA-1"/>
    </source>
</evidence>
<dbReference type="WBParaSite" id="TCNE_0001186701-mRNA-1">
    <property type="protein sequence ID" value="TCNE_0001186701-mRNA-1"/>
    <property type="gene ID" value="TCNE_0001186701"/>
</dbReference>
<dbReference type="SUPFAM" id="SSF53187">
    <property type="entry name" value="Zn-dependent exopeptidases"/>
    <property type="match status" value="1"/>
</dbReference>
<sequence length="78" mass="8785">MQLTVCLPVTVFNLDPDYTRGAIPVTLTLQELTGKSVLLLPFGRSDDMAHWQNEKIEVRNFIEGTKLMATYLTELSSI</sequence>
<evidence type="ECO:0000313" key="7">
    <source>
        <dbReference type="WBParaSite" id="TCNE_0001186701-mRNA-1"/>
    </source>
</evidence>
<evidence type="ECO:0000313" key="5">
    <source>
        <dbReference type="EMBL" id="VDM43189.1"/>
    </source>
</evidence>
<dbReference type="Proteomes" id="UP000050794">
    <property type="component" value="Unassembled WGS sequence"/>
</dbReference>
<organism evidence="6 7">
    <name type="scientific">Toxocara canis</name>
    <name type="common">Canine roundworm</name>
    <dbReference type="NCBI Taxonomy" id="6265"/>
    <lineage>
        <taxon>Eukaryota</taxon>
        <taxon>Metazoa</taxon>
        <taxon>Ecdysozoa</taxon>
        <taxon>Nematoda</taxon>
        <taxon>Chromadorea</taxon>
        <taxon>Rhabditida</taxon>
        <taxon>Spirurina</taxon>
        <taxon>Ascaridomorpha</taxon>
        <taxon>Ascaridoidea</taxon>
        <taxon>Toxocaridae</taxon>
        <taxon>Toxocara</taxon>
    </lineage>
</organism>
<dbReference type="PANTHER" id="PTHR43270">
    <property type="entry name" value="BETA-ALA-HIS DIPEPTIDASE"/>
    <property type="match status" value="1"/>
</dbReference>
<evidence type="ECO:0000256" key="1">
    <source>
        <dbReference type="ARBA" id="ARBA00022670"/>
    </source>
</evidence>
<dbReference type="GO" id="GO:0006508">
    <property type="term" value="P:proteolysis"/>
    <property type="evidence" value="ECO:0007669"/>
    <property type="project" value="UniProtKB-KW"/>
</dbReference>
<keyword evidence="6" id="KW-1185">Reference proteome</keyword>
<name>A0A183UTP7_TOXCA</name>
<dbReference type="EMBL" id="UYWY01021021">
    <property type="protein sequence ID" value="VDM43189.1"/>
    <property type="molecule type" value="Genomic_DNA"/>
</dbReference>
<evidence type="ECO:0000256" key="3">
    <source>
        <dbReference type="ARBA" id="ARBA00022801"/>
    </source>
</evidence>
<dbReference type="PANTHER" id="PTHR43270:SF4">
    <property type="entry name" value="CARNOSINE DIPEPTIDASE 2, ISOFORM A"/>
    <property type="match status" value="1"/>
</dbReference>
<dbReference type="WBParaSite" id="TCNE_0001186801-mRNA-1">
    <property type="protein sequence ID" value="TCNE_0001186801-mRNA-1"/>
    <property type="gene ID" value="TCNE_0001186801"/>
</dbReference>
<dbReference type="AlphaFoldDB" id="A0A183UTP7"/>
<evidence type="ECO:0000313" key="6">
    <source>
        <dbReference type="Proteomes" id="UP000050794"/>
    </source>
</evidence>
<dbReference type="GO" id="GO:0008233">
    <property type="term" value="F:peptidase activity"/>
    <property type="evidence" value="ECO:0007669"/>
    <property type="project" value="UniProtKB-KW"/>
</dbReference>
<reference evidence="4 6" key="2">
    <citation type="submission" date="2018-11" db="EMBL/GenBank/DDBJ databases">
        <authorList>
            <consortium name="Pathogen Informatics"/>
        </authorList>
    </citation>
    <scope>NUCLEOTIDE SEQUENCE [LARGE SCALE GENOMIC DNA]</scope>
</reference>
<accession>A0A183UTP7</accession>
<proteinExistence type="predicted"/>
<gene>
    <name evidence="4" type="ORF">TCNE_LOCUS11867</name>
    <name evidence="5" type="ORF">TCNE_LOCUS11868</name>
</gene>
<keyword evidence="2" id="KW-0479">Metal-binding</keyword>
<protein>
    <submittedName>
        <fullName evidence="7 8">M20/M25/M40 family metallo-hydrolase</fullName>
    </submittedName>
</protein>
<keyword evidence="3" id="KW-0378">Hydrolase</keyword>
<dbReference type="Gene3D" id="3.40.630.10">
    <property type="entry name" value="Zn peptidases"/>
    <property type="match status" value="1"/>
</dbReference>
<dbReference type="GO" id="GO:0046872">
    <property type="term" value="F:metal ion binding"/>
    <property type="evidence" value="ECO:0007669"/>
    <property type="project" value="UniProtKB-KW"/>
</dbReference>
<dbReference type="InterPro" id="IPR051458">
    <property type="entry name" value="Cyt/Met_Dipeptidase"/>
</dbReference>
<evidence type="ECO:0000256" key="2">
    <source>
        <dbReference type="ARBA" id="ARBA00022723"/>
    </source>
</evidence>
<evidence type="ECO:0000313" key="4">
    <source>
        <dbReference type="EMBL" id="VDM43188.1"/>
    </source>
</evidence>
<dbReference type="EMBL" id="UYWY01021021">
    <property type="protein sequence ID" value="VDM43188.1"/>
    <property type="molecule type" value="Genomic_DNA"/>
</dbReference>
<reference evidence="7 8" key="1">
    <citation type="submission" date="2016-06" db="UniProtKB">
        <authorList>
            <consortium name="WormBaseParasite"/>
        </authorList>
    </citation>
    <scope>IDENTIFICATION</scope>
</reference>
<keyword evidence="1" id="KW-0645">Protease</keyword>